<evidence type="ECO:0000313" key="3">
    <source>
        <dbReference type="Proteomes" id="UP000072520"/>
    </source>
</evidence>
<keyword evidence="2" id="KW-0449">Lipoprotein</keyword>
<name>A0AB34VAK0_9GAMM</name>
<keyword evidence="1" id="KW-0732">Signal</keyword>
<dbReference type="PROSITE" id="PS51257">
    <property type="entry name" value="PROKAR_LIPOPROTEIN"/>
    <property type="match status" value="1"/>
</dbReference>
<comment type="caution">
    <text evidence="2">The sequence shown here is derived from an EMBL/GenBank/DDBJ whole genome shotgun (WGS) entry which is preliminary data.</text>
</comment>
<proteinExistence type="predicted"/>
<organism evidence="2 3">
    <name type="scientific">Pantoea stewartii</name>
    <dbReference type="NCBI Taxonomy" id="66269"/>
    <lineage>
        <taxon>Bacteria</taxon>
        <taxon>Pseudomonadati</taxon>
        <taxon>Pseudomonadota</taxon>
        <taxon>Gammaproteobacteria</taxon>
        <taxon>Enterobacterales</taxon>
        <taxon>Erwiniaceae</taxon>
        <taxon>Pantoea</taxon>
    </lineage>
</organism>
<dbReference type="EMBL" id="LDSI01000031">
    <property type="protein sequence ID" value="KTS93891.1"/>
    <property type="molecule type" value="Genomic_DNA"/>
</dbReference>
<gene>
    <name evidence="2" type="ORF">RSA13_20255</name>
</gene>
<accession>A0AB34VAK0</accession>
<evidence type="ECO:0000256" key="1">
    <source>
        <dbReference type="SAM" id="SignalP"/>
    </source>
</evidence>
<dbReference type="Proteomes" id="UP000072520">
    <property type="component" value="Unassembled WGS sequence"/>
</dbReference>
<feature type="signal peptide" evidence="1">
    <location>
        <begin position="1"/>
        <end position="23"/>
    </location>
</feature>
<dbReference type="RefSeq" id="WP_058708665.1">
    <property type="nucleotide sequence ID" value="NZ_LDSI01000031.1"/>
</dbReference>
<reference evidence="2 3" key="1">
    <citation type="journal article" date="2016" name="Front. Microbiol.">
        <title>Genomic Resource of Rice Seed Associated Bacteria.</title>
        <authorList>
            <person name="Midha S."/>
            <person name="Bansal K."/>
            <person name="Sharma S."/>
            <person name="Kumar N."/>
            <person name="Patil P.P."/>
            <person name="Chaudhry V."/>
            <person name="Patil P.B."/>
        </authorList>
    </citation>
    <scope>NUCLEOTIDE SEQUENCE [LARGE SCALE GENOMIC DNA]</scope>
    <source>
        <strain evidence="2 3">RSA13</strain>
    </source>
</reference>
<protein>
    <submittedName>
        <fullName evidence="2">Lipoprotein</fullName>
    </submittedName>
</protein>
<sequence>MKKYMKWFAAVAVVSALSGCARTAPIAQIHTTLAAGYTQEQVKTAILKAGALRQWTMTQAGPDVINASHQSRDHRAEVRINYSAGGYDITYARSNNLMASGGEIHKTYNRWVQTLDNDIKATLSAGVKP</sequence>
<dbReference type="AlphaFoldDB" id="A0AB34VAK0"/>
<feature type="chain" id="PRO_5044341718" evidence="1">
    <location>
        <begin position="24"/>
        <end position="129"/>
    </location>
</feature>
<evidence type="ECO:0000313" key="2">
    <source>
        <dbReference type="EMBL" id="KTS93891.1"/>
    </source>
</evidence>